<feature type="region of interest" description="Disordered" evidence="1">
    <location>
        <begin position="47"/>
        <end position="77"/>
    </location>
</feature>
<dbReference type="PANTHER" id="PTHR28003">
    <property type="entry name" value="NUCLEOPORIN POM34"/>
    <property type="match status" value="1"/>
</dbReference>
<dbReference type="STRING" id="1245769.A0A0C7N454"/>
<protein>
    <submittedName>
        <fullName evidence="3">LALA0S06e02850g1_1</fullName>
    </submittedName>
</protein>
<reference evidence="3 4" key="1">
    <citation type="submission" date="2014-12" db="EMBL/GenBank/DDBJ databases">
        <authorList>
            <person name="Neuveglise Cecile"/>
        </authorList>
    </citation>
    <scope>NUCLEOTIDE SEQUENCE [LARGE SCALE GENOMIC DNA]</scope>
    <source>
        <strain evidence="3 4">CBS 12615</strain>
    </source>
</reference>
<dbReference type="PANTHER" id="PTHR28003:SF1">
    <property type="entry name" value="NUCLEOPORIN POM34"/>
    <property type="match status" value="1"/>
</dbReference>
<feature type="region of interest" description="Disordered" evidence="1">
    <location>
        <begin position="221"/>
        <end position="263"/>
    </location>
</feature>
<accession>A0A0C7N454</accession>
<dbReference type="GO" id="GO:0006606">
    <property type="term" value="P:protein import into nucleus"/>
    <property type="evidence" value="ECO:0007669"/>
    <property type="project" value="TreeGrafter"/>
</dbReference>
<dbReference type="EMBL" id="LN736365">
    <property type="protein sequence ID" value="CEP62746.1"/>
    <property type="molecule type" value="Genomic_DNA"/>
</dbReference>
<keyword evidence="2" id="KW-1133">Transmembrane helix</keyword>
<organism evidence="3 4">
    <name type="scientific">Lachancea lanzarotensis</name>
    <dbReference type="NCBI Taxonomy" id="1245769"/>
    <lineage>
        <taxon>Eukaryota</taxon>
        <taxon>Fungi</taxon>
        <taxon>Dikarya</taxon>
        <taxon>Ascomycota</taxon>
        <taxon>Saccharomycotina</taxon>
        <taxon>Saccharomycetes</taxon>
        <taxon>Saccharomycetales</taxon>
        <taxon>Saccharomycetaceae</taxon>
        <taxon>Lachancea</taxon>
    </lineage>
</organism>
<feature type="compositionally biased region" description="Polar residues" evidence="1">
    <location>
        <begin position="223"/>
        <end position="239"/>
    </location>
</feature>
<dbReference type="AlphaFoldDB" id="A0A0C7N454"/>
<dbReference type="GeneID" id="34686221"/>
<dbReference type="Proteomes" id="UP000054304">
    <property type="component" value="Unassembled WGS sequence"/>
</dbReference>
<sequence length="349" mass="39271">MDNLATESKIFSTPVKSVSEEKFKSLRDKVGRESPFLYRTKQLSDVTKNANHDGGNSTPKLGSGSIPKNENIHVNDTAPDEPIPAAFAFENRALGQYSRRIVNKELETRRIISNLVAVLLWNLAIKFLTLFLHHTSHGINFQQALTKWVRELVIYRLFPRADLDYSTMARIATIANLSHIFHLIVFYNVTVSLWRLVLKSQNVKIDDLHLSNRQKQLLGVSDVPSTKNLPPNLSISSNVSKEDRKDQTTHLNKPLSQSNSPSPLFLFKSLQTPLKSREQSSTASTGTRSAYVKKVNAFGDLNTSYQKKPSLTPGQMNSKAFTTPISRNGYIPSSKYAYMRESPSPRKPL</sequence>
<feature type="transmembrane region" description="Helical" evidence="2">
    <location>
        <begin position="111"/>
        <end position="132"/>
    </location>
</feature>
<dbReference type="GO" id="GO:0070762">
    <property type="term" value="C:nuclear pore transmembrane ring"/>
    <property type="evidence" value="ECO:0007669"/>
    <property type="project" value="TreeGrafter"/>
</dbReference>
<dbReference type="OrthoDB" id="4035020at2759"/>
<proteinExistence type="predicted"/>
<feature type="compositionally biased region" description="Polar residues" evidence="1">
    <location>
        <begin position="304"/>
        <end position="326"/>
    </location>
</feature>
<dbReference type="RefSeq" id="XP_022628969.1">
    <property type="nucleotide sequence ID" value="XM_022771802.1"/>
</dbReference>
<evidence type="ECO:0000313" key="3">
    <source>
        <dbReference type="EMBL" id="CEP62746.1"/>
    </source>
</evidence>
<feature type="compositionally biased region" description="Polar residues" evidence="1">
    <location>
        <begin position="249"/>
        <end position="262"/>
    </location>
</feature>
<gene>
    <name evidence="3" type="ORF">LALA0_S06e02850g</name>
</gene>
<evidence type="ECO:0000256" key="2">
    <source>
        <dbReference type="SAM" id="Phobius"/>
    </source>
</evidence>
<dbReference type="Pfam" id="PF08058">
    <property type="entry name" value="NPCC"/>
    <property type="match status" value="1"/>
</dbReference>
<keyword evidence="2" id="KW-0472">Membrane</keyword>
<feature type="compositionally biased region" description="Polar residues" evidence="1">
    <location>
        <begin position="47"/>
        <end position="74"/>
    </location>
</feature>
<evidence type="ECO:0000256" key="1">
    <source>
        <dbReference type="SAM" id="MobiDB-lite"/>
    </source>
</evidence>
<dbReference type="HOGENOM" id="CLU_043443_0_0_1"/>
<evidence type="ECO:0000313" key="4">
    <source>
        <dbReference type="Proteomes" id="UP000054304"/>
    </source>
</evidence>
<name>A0A0C7N454_9SACH</name>
<keyword evidence="4" id="KW-1185">Reference proteome</keyword>
<dbReference type="InterPro" id="IPR012578">
    <property type="entry name" value="Nucl_pore_cmplx"/>
</dbReference>
<dbReference type="GO" id="GO:0005640">
    <property type="term" value="C:nuclear outer membrane"/>
    <property type="evidence" value="ECO:0007669"/>
    <property type="project" value="TreeGrafter"/>
</dbReference>
<dbReference type="GO" id="GO:0030474">
    <property type="term" value="P:spindle pole body duplication"/>
    <property type="evidence" value="ECO:0007669"/>
    <property type="project" value="TreeGrafter"/>
</dbReference>
<feature type="region of interest" description="Disordered" evidence="1">
    <location>
        <begin position="304"/>
        <end position="349"/>
    </location>
</feature>
<keyword evidence="2" id="KW-0812">Transmembrane</keyword>